<comment type="caution">
    <text evidence="2">The sequence shown here is derived from an EMBL/GenBank/DDBJ whole genome shotgun (WGS) entry which is preliminary data.</text>
</comment>
<evidence type="ECO:0000313" key="3">
    <source>
        <dbReference type="Proteomes" id="UP001610446"/>
    </source>
</evidence>
<keyword evidence="1" id="KW-0472">Membrane</keyword>
<name>A0ABR4JK10_9EURO</name>
<organism evidence="2 3">
    <name type="scientific">Aspergillus pseudoustus</name>
    <dbReference type="NCBI Taxonomy" id="1810923"/>
    <lineage>
        <taxon>Eukaryota</taxon>
        <taxon>Fungi</taxon>
        <taxon>Dikarya</taxon>
        <taxon>Ascomycota</taxon>
        <taxon>Pezizomycotina</taxon>
        <taxon>Eurotiomycetes</taxon>
        <taxon>Eurotiomycetidae</taxon>
        <taxon>Eurotiales</taxon>
        <taxon>Aspergillaceae</taxon>
        <taxon>Aspergillus</taxon>
        <taxon>Aspergillus subgen. Nidulantes</taxon>
    </lineage>
</organism>
<reference evidence="2 3" key="1">
    <citation type="submission" date="2024-07" db="EMBL/GenBank/DDBJ databases">
        <title>Section-level genome sequencing and comparative genomics of Aspergillus sections Usti and Cavernicolus.</title>
        <authorList>
            <consortium name="Lawrence Berkeley National Laboratory"/>
            <person name="Nybo J.L."/>
            <person name="Vesth T.C."/>
            <person name="Theobald S."/>
            <person name="Frisvad J.C."/>
            <person name="Larsen T.O."/>
            <person name="Kjaerboelling I."/>
            <person name="Rothschild-Mancinelli K."/>
            <person name="Lyhne E.K."/>
            <person name="Kogle M.E."/>
            <person name="Barry K."/>
            <person name="Clum A."/>
            <person name="Na H."/>
            <person name="Ledsgaard L."/>
            <person name="Lin J."/>
            <person name="Lipzen A."/>
            <person name="Kuo A."/>
            <person name="Riley R."/>
            <person name="Mondo S."/>
            <person name="Labutti K."/>
            <person name="Haridas S."/>
            <person name="Pangalinan J."/>
            <person name="Salamov A.A."/>
            <person name="Simmons B.A."/>
            <person name="Magnuson J.K."/>
            <person name="Chen J."/>
            <person name="Drula E."/>
            <person name="Henrissat B."/>
            <person name="Wiebenga A."/>
            <person name="Lubbers R.J."/>
            <person name="Gomes A.C."/>
            <person name="Makela M.R."/>
            <person name="Stajich J."/>
            <person name="Grigoriev I.V."/>
            <person name="Mortensen U.H."/>
            <person name="De Vries R.P."/>
            <person name="Baker S.E."/>
            <person name="Andersen M.R."/>
        </authorList>
    </citation>
    <scope>NUCLEOTIDE SEQUENCE [LARGE SCALE GENOMIC DNA]</scope>
    <source>
        <strain evidence="2 3">CBS 123904</strain>
    </source>
</reference>
<sequence length="338" mass="38270">MDMYRMIRGRIAEAPLLLLRPYVAVSRVFLRCHANEIPCSDTEWSSCASALQTLRNAQIIKADDVASFLALGMSLVTFHRMISGISASTICRFTLSLIRPHYYTDQIDEPDALELVCLVFLDTTQSMFRARVPVIEYRVRDPSRVYQQAGLCGSLLPLLYQVCLLATAVKMGEGHNIPSSSYNKIKRELHAWSPAISPSTLERFSSSETLLLAAQANLHRAAALLYLHRLRYPFGEQNEEAEDLSRAMINEMEHCLAVAGQFPPNITLILLVAGAEVQDAPGRQRMFILISNILGSNFYPFIANLRLFLRRVWTERDRGRATYLFRLFEEDPELSIPL</sequence>
<evidence type="ECO:0000313" key="2">
    <source>
        <dbReference type="EMBL" id="KAL2840077.1"/>
    </source>
</evidence>
<proteinExistence type="predicted"/>
<evidence type="ECO:0000256" key="1">
    <source>
        <dbReference type="SAM" id="Phobius"/>
    </source>
</evidence>
<keyword evidence="1" id="KW-0812">Transmembrane</keyword>
<evidence type="ECO:0008006" key="4">
    <source>
        <dbReference type="Google" id="ProtNLM"/>
    </source>
</evidence>
<feature type="transmembrane region" description="Helical" evidence="1">
    <location>
        <begin position="286"/>
        <end position="309"/>
    </location>
</feature>
<dbReference type="EMBL" id="JBFXLU010000125">
    <property type="protein sequence ID" value="KAL2840077.1"/>
    <property type="molecule type" value="Genomic_DNA"/>
</dbReference>
<keyword evidence="3" id="KW-1185">Reference proteome</keyword>
<keyword evidence="1" id="KW-1133">Transmembrane helix</keyword>
<dbReference type="Proteomes" id="UP001610446">
    <property type="component" value="Unassembled WGS sequence"/>
</dbReference>
<accession>A0ABR4JK10</accession>
<gene>
    <name evidence="2" type="ORF">BJY01DRAFT_257510</name>
</gene>
<dbReference type="Pfam" id="PF11951">
    <property type="entry name" value="Fungal_trans_2"/>
    <property type="match status" value="1"/>
</dbReference>
<protein>
    <recommendedName>
        <fullName evidence="4">Fungal-specific transcription factor domain-containing protein</fullName>
    </recommendedName>
</protein>
<dbReference type="InterPro" id="IPR021858">
    <property type="entry name" value="Fun_TF"/>
</dbReference>